<sequence length="299" mass="33680">MPKTMDTASGSADLIFQSSDGTKFPVHRKNVQSMAGAFPIPETTTPTIVTQLPEPAKVLEVVFQFVYPKRLPSLDDRDFDLLMEIAKAVEKYEVFSAMQACTYAFMNARFKGTHSADILAFAIKYEYPQLADSAAEDLLFFDAIHTAEKLPDKHLLLWLKYRKAGRKAIFGSAEEKIDTMKMDLVCSPSLPYPPTNQYGCCHCRDGSTRWMKHLKRISSRSALTEEILGFSDYQFSPNTSVKCSCLKKRRCMHLSEVAGLVKKGLEQIPSFTDFRRGLDEQNEGAQTKQNVDDESSDLD</sequence>
<comment type="caution">
    <text evidence="2">The sequence shown here is derived from an EMBL/GenBank/DDBJ whole genome shotgun (WGS) entry which is preliminary data.</text>
</comment>
<dbReference type="EMBL" id="MU157884">
    <property type="protein sequence ID" value="KAF9525389.1"/>
    <property type="molecule type" value="Genomic_DNA"/>
</dbReference>
<dbReference type="OrthoDB" id="3184970at2759"/>
<name>A0A9P6EAB8_9AGAR</name>
<dbReference type="AlphaFoldDB" id="A0A9P6EAB8"/>
<dbReference type="InterPro" id="IPR011333">
    <property type="entry name" value="SKP1/BTB/POZ_sf"/>
</dbReference>
<dbReference type="Gene3D" id="3.30.710.10">
    <property type="entry name" value="Potassium Channel Kv1.1, Chain A"/>
    <property type="match status" value="1"/>
</dbReference>
<dbReference type="Proteomes" id="UP000807306">
    <property type="component" value="Unassembled WGS sequence"/>
</dbReference>
<evidence type="ECO:0000313" key="2">
    <source>
        <dbReference type="EMBL" id="KAF9525389.1"/>
    </source>
</evidence>
<reference evidence="2" key="1">
    <citation type="submission" date="2020-11" db="EMBL/GenBank/DDBJ databases">
        <authorList>
            <consortium name="DOE Joint Genome Institute"/>
            <person name="Ahrendt S."/>
            <person name="Riley R."/>
            <person name="Andreopoulos W."/>
            <person name="Labutti K."/>
            <person name="Pangilinan J."/>
            <person name="Ruiz-Duenas F.J."/>
            <person name="Barrasa J.M."/>
            <person name="Sanchez-Garcia M."/>
            <person name="Camarero S."/>
            <person name="Miyauchi S."/>
            <person name="Serrano A."/>
            <person name="Linde D."/>
            <person name="Babiker R."/>
            <person name="Drula E."/>
            <person name="Ayuso-Fernandez I."/>
            <person name="Pacheco R."/>
            <person name="Padilla G."/>
            <person name="Ferreira P."/>
            <person name="Barriuso J."/>
            <person name="Kellner H."/>
            <person name="Castanera R."/>
            <person name="Alfaro M."/>
            <person name="Ramirez L."/>
            <person name="Pisabarro A.G."/>
            <person name="Kuo A."/>
            <person name="Tritt A."/>
            <person name="Lipzen A."/>
            <person name="He G."/>
            <person name="Yan M."/>
            <person name="Ng V."/>
            <person name="Cullen D."/>
            <person name="Martin F."/>
            <person name="Rosso M.-N."/>
            <person name="Henrissat B."/>
            <person name="Hibbett D."/>
            <person name="Martinez A.T."/>
            <person name="Grigoriev I.V."/>
        </authorList>
    </citation>
    <scope>NUCLEOTIDE SEQUENCE</scope>
    <source>
        <strain evidence="2">CBS 506.95</strain>
    </source>
</reference>
<gene>
    <name evidence="2" type="ORF">CPB83DRAFT_859483</name>
</gene>
<evidence type="ECO:0000313" key="3">
    <source>
        <dbReference type="Proteomes" id="UP000807306"/>
    </source>
</evidence>
<protein>
    <recommendedName>
        <fullName evidence="4">BTB domain-containing protein</fullName>
    </recommendedName>
</protein>
<evidence type="ECO:0000256" key="1">
    <source>
        <dbReference type="SAM" id="MobiDB-lite"/>
    </source>
</evidence>
<evidence type="ECO:0008006" key="4">
    <source>
        <dbReference type="Google" id="ProtNLM"/>
    </source>
</evidence>
<organism evidence="2 3">
    <name type="scientific">Crepidotus variabilis</name>
    <dbReference type="NCBI Taxonomy" id="179855"/>
    <lineage>
        <taxon>Eukaryota</taxon>
        <taxon>Fungi</taxon>
        <taxon>Dikarya</taxon>
        <taxon>Basidiomycota</taxon>
        <taxon>Agaricomycotina</taxon>
        <taxon>Agaricomycetes</taxon>
        <taxon>Agaricomycetidae</taxon>
        <taxon>Agaricales</taxon>
        <taxon>Agaricineae</taxon>
        <taxon>Crepidotaceae</taxon>
        <taxon>Crepidotus</taxon>
    </lineage>
</organism>
<accession>A0A9P6EAB8</accession>
<keyword evidence="3" id="KW-1185">Reference proteome</keyword>
<proteinExistence type="predicted"/>
<feature type="region of interest" description="Disordered" evidence="1">
    <location>
        <begin position="280"/>
        <end position="299"/>
    </location>
</feature>